<evidence type="ECO:0000313" key="2">
    <source>
        <dbReference type="EMBL" id="EWM20369.1"/>
    </source>
</evidence>
<sequence length="121" mass="13784">MCHSLPHLSVYCPSTALSFSSDRSPDPLGLGRERENLQEVRRQVERSKHGLLIEADGVKSPGTITTATVICRIANGTVRNFCGRKRERQSGERRDKREGRQGRDHVKEEQERKHENVIHVD</sequence>
<feature type="region of interest" description="Disordered" evidence="1">
    <location>
        <begin position="84"/>
        <end position="121"/>
    </location>
</feature>
<accession>W7THD5</accession>
<evidence type="ECO:0000256" key="1">
    <source>
        <dbReference type="SAM" id="MobiDB-lite"/>
    </source>
</evidence>
<gene>
    <name evidence="2" type="ORF">Naga_100953g4</name>
</gene>
<evidence type="ECO:0000313" key="3">
    <source>
        <dbReference type="Proteomes" id="UP000019335"/>
    </source>
</evidence>
<name>W7THD5_9STRA</name>
<reference evidence="2 3" key="1">
    <citation type="journal article" date="2014" name="Mol. Plant">
        <title>Chromosome Scale Genome Assembly and Transcriptome Profiling of Nannochloropsis gaditana in Nitrogen Depletion.</title>
        <authorList>
            <person name="Corteggiani Carpinelli E."/>
            <person name="Telatin A."/>
            <person name="Vitulo N."/>
            <person name="Forcato C."/>
            <person name="D'Angelo M."/>
            <person name="Schiavon R."/>
            <person name="Vezzi A."/>
            <person name="Giacometti G.M."/>
            <person name="Morosinotto T."/>
            <person name="Valle G."/>
        </authorList>
    </citation>
    <scope>NUCLEOTIDE SEQUENCE [LARGE SCALE GENOMIC DNA]</scope>
    <source>
        <strain evidence="2 3">B-31</strain>
    </source>
</reference>
<protein>
    <submittedName>
        <fullName evidence="2">Uncharacterized protein</fullName>
    </submittedName>
</protein>
<dbReference type="Proteomes" id="UP000019335">
    <property type="component" value="Unassembled WGS sequence"/>
</dbReference>
<organism evidence="2 3">
    <name type="scientific">Nannochloropsis gaditana</name>
    <dbReference type="NCBI Taxonomy" id="72520"/>
    <lineage>
        <taxon>Eukaryota</taxon>
        <taxon>Sar</taxon>
        <taxon>Stramenopiles</taxon>
        <taxon>Ochrophyta</taxon>
        <taxon>Eustigmatophyceae</taxon>
        <taxon>Eustigmatales</taxon>
        <taxon>Monodopsidaceae</taxon>
        <taxon>Nannochloropsis</taxon>
    </lineage>
</organism>
<dbReference type="EMBL" id="AZIL01003148">
    <property type="protein sequence ID" value="EWM20369.1"/>
    <property type="molecule type" value="Genomic_DNA"/>
</dbReference>
<keyword evidence="3" id="KW-1185">Reference proteome</keyword>
<proteinExistence type="predicted"/>
<dbReference type="AlphaFoldDB" id="W7THD5"/>
<feature type="compositionally biased region" description="Basic and acidic residues" evidence="1">
    <location>
        <begin position="88"/>
        <end position="121"/>
    </location>
</feature>
<comment type="caution">
    <text evidence="2">The sequence shown here is derived from an EMBL/GenBank/DDBJ whole genome shotgun (WGS) entry which is preliminary data.</text>
</comment>